<dbReference type="EMBL" id="LAZR01012170">
    <property type="protein sequence ID" value="KKM28205.1"/>
    <property type="molecule type" value="Genomic_DNA"/>
</dbReference>
<evidence type="ECO:0000313" key="1">
    <source>
        <dbReference type="EMBL" id="KKM28205.1"/>
    </source>
</evidence>
<dbReference type="AlphaFoldDB" id="A0A0F9LLB9"/>
<name>A0A0F9LLB9_9ZZZZ</name>
<organism evidence="1">
    <name type="scientific">marine sediment metagenome</name>
    <dbReference type="NCBI Taxonomy" id="412755"/>
    <lineage>
        <taxon>unclassified sequences</taxon>
        <taxon>metagenomes</taxon>
        <taxon>ecological metagenomes</taxon>
    </lineage>
</organism>
<protein>
    <submittedName>
        <fullName evidence="1">Uncharacterized protein</fullName>
    </submittedName>
</protein>
<sequence>METVIDSNGVKFQQYNGTCYHHEINKTMIMLLEHIRICQTRVRFYWGDVKTGRDWGDDCDVKGRIGRSSGSVKIPILLYNSRSTGGGAILDHCIVKITKTNGGYVLYEHPNYHIKKVRTQ</sequence>
<gene>
    <name evidence="1" type="ORF">LCGC14_1567040</name>
</gene>
<comment type="caution">
    <text evidence="1">The sequence shown here is derived from an EMBL/GenBank/DDBJ whole genome shotgun (WGS) entry which is preliminary data.</text>
</comment>
<reference evidence="1" key="1">
    <citation type="journal article" date="2015" name="Nature">
        <title>Complex archaea that bridge the gap between prokaryotes and eukaryotes.</title>
        <authorList>
            <person name="Spang A."/>
            <person name="Saw J.H."/>
            <person name="Jorgensen S.L."/>
            <person name="Zaremba-Niedzwiedzka K."/>
            <person name="Martijn J."/>
            <person name="Lind A.E."/>
            <person name="van Eijk R."/>
            <person name="Schleper C."/>
            <person name="Guy L."/>
            <person name="Ettema T.J."/>
        </authorList>
    </citation>
    <scope>NUCLEOTIDE SEQUENCE</scope>
</reference>
<proteinExistence type="predicted"/>
<accession>A0A0F9LLB9</accession>